<dbReference type="Proteomes" id="UP001174934">
    <property type="component" value="Unassembled WGS sequence"/>
</dbReference>
<keyword evidence="2" id="KW-1185">Reference proteome</keyword>
<dbReference type="InterPro" id="IPR018565">
    <property type="entry name" value="Nkp2/Cnl2"/>
</dbReference>
<gene>
    <name evidence="1" type="ORF">B0T17DRAFT_483310</name>
</gene>
<dbReference type="PANTHER" id="PTHR28064:SF1">
    <property type="entry name" value="INNER KINETOCHORE SUBUNIT NKP2"/>
    <property type="match status" value="1"/>
</dbReference>
<sequence length="188" mass="21075">MAPTESTILTNYLLIPAQLPAIISLKEFVELFPRAHQSSPHIRSLYRDLQSQRNVLVDSVAEEIDDEVRHGKALRRTIIKTKREAESQEHDDEIEIERILFGPSHASSRPEKHTLPTIIPELESAITELEGELGRLEEQETTLLASVQQTVGGMSDLRYGRLASSQLREQVLDGLASLQATCKQGKNN</sequence>
<dbReference type="PANTHER" id="PTHR28064">
    <property type="entry name" value="INNER KINETOCHORE SUBUNIT NKP2"/>
    <property type="match status" value="1"/>
</dbReference>
<reference evidence="1" key="1">
    <citation type="submission" date="2023-06" db="EMBL/GenBank/DDBJ databases">
        <title>Genome-scale phylogeny and comparative genomics of the fungal order Sordariales.</title>
        <authorList>
            <consortium name="Lawrence Berkeley National Laboratory"/>
            <person name="Hensen N."/>
            <person name="Bonometti L."/>
            <person name="Westerberg I."/>
            <person name="Brannstrom I.O."/>
            <person name="Guillou S."/>
            <person name="Cros-Aarteil S."/>
            <person name="Calhoun S."/>
            <person name="Haridas S."/>
            <person name="Kuo A."/>
            <person name="Mondo S."/>
            <person name="Pangilinan J."/>
            <person name="Riley R."/>
            <person name="LaButti K."/>
            <person name="Andreopoulos B."/>
            <person name="Lipzen A."/>
            <person name="Chen C."/>
            <person name="Yanf M."/>
            <person name="Daum C."/>
            <person name="Ng V."/>
            <person name="Clum A."/>
            <person name="Steindorff A."/>
            <person name="Ohm R."/>
            <person name="Martin F."/>
            <person name="Silar P."/>
            <person name="Natvig D."/>
            <person name="Lalanne C."/>
            <person name="Gautier V."/>
            <person name="Ament-velasquez S.L."/>
            <person name="Kruys A."/>
            <person name="Hutchinson M.I."/>
            <person name="Powell A.J."/>
            <person name="Barry K."/>
            <person name="Miller A.N."/>
            <person name="Grigoriev I.V."/>
            <person name="Debuchy R."/>
            <person name="Gladieux P."/>
            <person name="Thoren M.H."/>
            <person name="Johannesson H."/>
        </authorList>
    </citation>
    <scope>NUCLEOTIDE SEQUENCE</scope>
    <source>
        <strain evidence="1">SMH3391-2</strain>
    </source>
</reference>
<comment type="caution">
    <text evidence="1">The sequence shown here is derived from an EMBL/GenBank/DDBJ whole genome shotgun (WGS) entry which is preliminary data.</text>
</comment>
<dbReference type="Pfam" id="PF09447">
    <property type="entry name" value="Cnl2_NKP2"/>
    <property type="match status" value="1"/>
</dbReference>
<dbReference type="AlphaFoldDB" id="A0AA39XI94"/>
<dbReference type="GO" id="GO:0007059">
    <property type="term" value="P:chromosome segregation"/>
    <property type="evidence" value="ECO:0007669"/>
    <property type="project" value="TreeGrafter"/>
</dbReference>
<accession>A0AA39XI94</accession>
<evidence type="ECO:0000313" key="2">
    <source>
        <dbReference type="Proteomes" id="UP001174934"/>
    </source>
</evidence>
<dbReference type="GO" id="GO:0031511">
    <property type="term" value="C:Mis6-Sim4 complex"/>
    <property type="evidence" value="ECO:0007669"/>
    <property type="project" value="TreeGrafter"/>
</dbReference>
<evidence type="ECO:0000313" key="1">
    <source>
        <dbReference type="EMBL" id="KAK0634518.1"/>
    </source>
</evidence>
<proteinExistence type="predicted"/>
<dbReference type="EMBL" id="JAULSR010000001">
    <property type="protein sequence ID" value="KAK0634518.1"/>
    <property type="molecule type" value="Genomic_DNA"/>
</dbReference>
<name>A0AA39XI94_9PEZI</name>
<organism evidence="1 2">
    <name type="scientific">Bombardia bombarda</name>
    <dbReference type="NCBI Taxonomy" id="252184"/>
    <lineage>
        <taxon>Eukaryota</taxon>
        <taxon>Fungi</taxon>
        <taxon>Dikarya</taxon>
        <taxon>Ascomycota</taxon>
        <taxon>Pezizomycotina</taxon>
        <taxon>Sordariomycetes</taxon>
        <taxon>Sordariomycetidae</taxon>
        <taxon>Sordariales</taxon>
        <taxon>Lasiosphaeriaceae</taxon>
        <taxon>Bombardia</taxon>
    </lineage>
</organism>
<protein>
    <submittedName>
        <fullName evidence="1">Cnl2/NKP2 family protein-domain-containing protein</fullName>
    </submittedName>
</protein>